<dbReference type="InterPro" id="IPR042284">
    <property type="entry name" value="AdoMetDC_N"/>
</dbReference>
<dbReference type="Gene3D" id="3.30.160.750">
    <property type="match status" value="1"/>
</dbReference>
<dbReference type="PANTHER" id="PTHR33866:SF2">
    <property type="entry name" value="S-ADENOSYLMETHIONINE DECARBOXYLASE PROENZYME"/>
    <property type="match status" value="1"/>
</dbReference>
<gene>
    <name evidence="10" type="primary">speH</name>
    <name evidence="12" type="ORF">GCM10009416_31660</name>
</gene>
<evidence type="ECO:0000313" key="12">
    <source>
        <dbReference type="EMBL" id="GAA0590899.1"/>
    </source>
</evidence>
<keyword evidence="13" id="KW-1185">Reference proteome</keyword>
<feature type="site" description="Cleavage (non-hydrolytic); by autolysis" evidence="10">
    <location>
        <begin position="94"/>
        <end position="95"/>
    </location>
</feature>
<evidence type="ECO:0000256" key="5">
    <source>
        <dbReference type="ARBA" id="ARBA00023115"/>
    </source>
</evidence>
<dbReference type="HAMAP" id="MF_00464">
    <property type="entry name" value="AdoMetDC_1"/>
    <property type="match status" value="1"/>
</dbReference>
<keyword evidence="2 10" id="KW-0210">Decarboxylase</keyword>
<sequence length="149" mass="16178">MNALTEPGNPDTSTTTTAQPEPEPKDYFVSRDGVRYAGSHLIIDLWDAHRLTELEHVDRVLRQAAADTGATILHGHFHHFGEGCGVSGVLVLAESHVSIHTWPERGYAALDIFVCGGCDPYRALPALKAGFSPGRVQLAEHKRGLSDEP</sequence>
<feature type="compositionally biased region" description="Polar residues" evidence="11">
    <location>
        <begin position="10"/>
        <end position="19"/>
    </location>
</feature>
<dbReference type="EMBL" id="BAAAFZ010000050">
    <property type="protein sequence ID" value="GAA0590899.1"/>
    <property type="molecule type" value="Genomic_DNA"/>
</dbReference>
<comment type="cofactor">
    <cofactor evidence="10">
        <name>pyruvate</name>
        <dbReference type="ChEBI" id="CHEBI:15361"/>
    </cofactor>
    <text evidence="10">Binds 1 pyruvoyl group covalently per subunit.</text>
</comment>
<keyword evidence="9 10" id="KW-0670">Pyruvate</keyword>
<dbReference type="InterPro" id="IPR042286">
    <property type="entry name" value="AdoMetDC_C"/>
</dbReference>
<evidence type="ECO:0000256" key="3">
    <source>
        <dbReference type="ARBA" id="ARBA00022813"/>
    </source>
</evidence>
<comment type="PTM">
    <text evidence="10">Is synthesized initially as an inactive proenzyme. Formation of the active enzyme involves a self-maturation process in which the active site pyruvoyl group is generated from an internal serine residue via an autocatalytic post-translational modification. Two non-identical subunits are generated from the proenzyme in this reaction, and the pyruvate is formed at the N-terminus of the alpha chain, which is derived from the carboxyl end of the proenzyme. The post-translation cleavage follows an unusual pathway, termed non-hydrolytic serinolysis, in which the side chain hydroxyl group of the serine supplies its oxygen atom to form the C-terminus of the beta chain, while the remainder of the serine residue undergoes an oxidative deamination to produce ammonia and the pyruvoyl group blocking the N-terminus of the alpha chain.</text>
</comment>
<keyword evidence="6 10" id="KW-0865">Zymogen</keyword>
<dbReference type="SUPFAM" id="SSF56276">
    <property type="entry name" value="S-adenosylmethionine decarboxylase"/>
    <property type="match status" value="1"/>
</dbReference>
<keyword evidence="4 10" id="KW-0745">Spermidine biosynthesis</keyword>
<keyword evidence="1 10" id="KW-0949">S-adenosyl-L-methionine</keyword>
<evidence type="ECO:0000256" key="4">
    <source>
        <dbReference type="ARBA" id="ARBA00023066"/>
    </source>
</evidence>
<keyword evidence="3 10" id="KW-0068">Autocatalytic cleavage</keyword>
<feature type="modified residue" description="Pyruvic acid (Ser); by autocatalysis" evidence="10">
    <location>
        <position position="95"/>
    </location>
</feature>
<dbReference type="NCBIfam" id="TIGR03330">
    <property type="entry name" value="SAM_DCase_Bsu"/>
    <property type="match status" value="1"/>
</dbReference>
<keyword evidence="5 10" id="KW-0620">Polyamine biosynthesis</keyword>
<evidence type="ECO:0000256" key="1">
    <source>
        <dbReference type="ARBA" id="ARBA00022691"/>
    </source>
</evidence>
<dbReference type="PANTHER" id="PTHR33866">
    <property type="entry name" value="S-ADENOSYLMETHIONINE DECARBOXYLASE PROENZYME"/>
    <property type="match status" value="1"/>
</dbReference>
<comment type="function">
    <text evidence="10">Catalyzes the decarboxylation of S-adenosylmethionine to S-adenosylmethioninamine (dcAdoMet), the propylamine donor required for the synthesis of the polyamines spermine and spermidine from the diamine putrescine.</text>
</comment>
<feature type="chain" id="PRO_5044944934" description="S-adenosylmethionine decarboxylase beta chain" evidence="10">
    <location>
        <begin position="1"/>
        <end position="94"/>
    </location>
</feature>
<reference evidence="12 13" key="1">
    <citation type="journal article" date="2019" name="Int. J. Syst. Evol. Microbiol.">
        <title>The Global Catalogue of Microorganisms (GCM) 10K type strain sequencing project: providing services to taxonomists for standard genome sequencing and annotation.</title>
        <authorList>
            <consortium name="The Broad Institute Genomics Platform"/>
            <consortium name="The Broad Institute Genome Sequencing Center for Infectious Disease"/>
            <person name="Wu L."/>
            <person name="Ma J."/>
        </authorList>
    </citation>
    <scope>NUCLEOTIDE SEQUENCE [LARGE SCALE GENOMIC DNA]</scope>
    <source>
        <strain evidence="12 13">JCM 9933</strain>
    </source>
</reference>
<dbReference type="EC" id="4.1.1.50" evidence="10"/>
<comment type="subunit">
    <text evidence="10">Heterotetramer of two alpha and two beta chains arranged as a dimer of alpha/beta heterodimers.</text>
</comment>
<proteinExistence type="inferred from homology"/>
<evidence type="ECO:0000256" key="11">
    <source>
        <dbReference type="SAM" id="MobiDB-lite"/>
    </source>
</evidence>
<feature type="active site" description="Proton acceptor; for processing activity" evidence="10">
    <location>
        <position position="100"/>
    </location>
</feature>
<feature type="active site" description="Proton donor; for catalytic activity" evidence="10">
    <location>
        <position position="115"/>
    </location>
</feature>
<accession>A0ABN1FHH6</accession>
<evidence type="ECO:0000313" key="13">
    <source>
        <dbReference type="Proteomes" id="UP001501588"/>
    </source>
</evidence>
<dbReference type="InterPro" id="IPR016067">
    <property type="entry name" value="S-AdoMet_deCO2ase_core"/>
</dbReference>
<comment type="similarity">
    <text evidence="10">Belongs to the prokaryotic AdoMetDC family. Type 1 subfamily.</text>
</comment>
<feature type="region of interest" description="Disordered" evidence="11">
    <location>
        <begin position="1"/>
        <end position="26"/>
    </location>
</feature>
<protein>
    <recommendedName>
        <fullName evidence="10">S-adenosylmethionine decarboxylase proenzyme</fullName>
        <shortName evidence="10">AdoMetDC</shortName>
        <shortName evidence="10">SAMDC</shortName>
        <ecNumber evidence="10">4.1.1.50</ecNumber>
    </recommendedName>
    <component>
        <recommendedName>
            <fullName evidence="10">S-adenosylmethionine decarboxylase beta chain</fullName>
        </recommendedName>
    </component>
    <component>
        <recommendedName>
            <fullName evidence="10">S-adenosylmethionine decarboxylase alpha chain</fullName>
        </recommendedName>
    </component>
</protein>
<dbReference type="InterPro" id="IPR017716">
    <property type="entry name" value="S-AdoMet_deCOase_pro-enz"/>
</dbReference>
<organism evidence="12 13">
    <name type="scientific">Craurococcus roseus</name>
    <dbReference type="NCBI Taxonomy" id="77585"/>
    <lineage>
        <taxon>Bacteria</taxon>
        <taxon>Pseudomonadati</taxon>
        <taxon>Pseudomonadota</taxon>
        <taxon>Alphaproteobacteria</taxon>
        <taxon>Acetobacterales</taxon>
        <taxon>Acetobacteraceae</taxon>
        <taxon>Craurococcus</taxon>
    </lineage>
</organism>
<evidence type="ECO:0000256" key="8">
    <source>
        <dbReference type="ARBA" id="ARBA00023270"/>
    </source>
</evidence>
<evidence type="ECO:0000256" key="2">
    <source>
        <dbReference type="ARBA" id="ARBA00022793"/>
    </source>
</evidence>
<evidence type="ECO:0000256" key="7">
    <source>
        <dbReference type="ARBA" id="ARBA00023239"/>
    </source>
</evidence>
<dbReference type="Proteomes" id="UP001501588">
    <property type="component" value="Unassembled WGS sequence"/>
</dbReference>
<comment type="caution">
    <text evidence="12">The sequence shown here is derived from an EMBL/GenBank/DDBJ whole genome shotgun (WGS) entry which is preliminary data.</text>
</comment>
<evidence type="ECO:0000256" key="6">
    <source>
        <dbReference type="ARBA" id="ARBA00023145"/>
    </source>
</evidence>
<keyword evidence="8 10" id="KW-0704">Schiff base</keyword>
<evidence type="ECO:0000256" key="10">
    <source>
        <dbReference type="HAMAP-Rule" id="MF_00464"/>
    </source>
</evidence>
<feature type="chain" id="PRO_5044944933" description="S-adenosylmethionine decarboxylase alpha chain" evidence="10">
    <location>
        <begin position="95"/>
        <end position="149"/>
    </location>
</feature>
<comment type="pathway">
    <text evidence="10">Amine and polyamine biosynthesis; S-adenosylmethioninamine biosynthesis; S-adenosylmethioninamine from S-adenosyl-L-methionine: step 1/1.</text>
</comment>
<dbReference type="Gene3D" id="3.30.360.110">
    <property type="entry name" value="S-adenosylmethionine decarboxylase domain"/>
    <property type="match status" value="1"/>
</dbReference>
<feature type="active site" description="Schiff-base intermediate with substrate; via pyruvic acid" evidence="10">
    <location>
        <position position="95"/>
    </location>
</feature>
<evidence type="ECO:0000256" key="9">
    <source>
        <dbReference type="ARBA" id="ARBA00023317"/>
    </source>
</evidence>
<dbReference type="Pfam" id="PF02675">
    <property type="entry name" value="AdoMet_dc"/>
    <property type="match status" value="1"/>
</dbReference>
<name>A0ABN1FHH6_9PROT</name>
<keyword evidence="7 10" id="KW-0456">Lyase</keyword>
<comment type="catalytic activity">
    <reaction evidence="10">
        <text>S-adenosyl-L-methionine + H(+) = S-adenosyl 3-(methylsulfanyl)propylamine + CO2</text>
        <dbReference type="Rhea" id="RHEA:15981"/>
        <dbReference type="ChEBI" id="CHEBI:15378"/>
        <dbReference type="ChEBI" id="CHEBI:16526"/>
        <dbReference type="ChEBI" id="CHEBI:57443"/>
        <dbReference type="ChEBI" id="CHEBI:59789"/>
        <dbReference type="EC" id="4.1.1.50"/>
    </reaction>
</comment>
<dbReference type="InterPro" id="IPR003826">
    <property type="entry name" value="AdoMetDC_fam_prok"/>
</dbReference>